<name>A0A229P1K7_9BACL</name>
<dbReference type="SUPFAM" id="SSF56601">
    <property type="entry name" value="beta-lactamase/transpeptidase-like"/>
    <property type="match status" value="1"/>
</dbReference>
<dbReference type="Proteomes" id="UP000215145">
    <property type="component" value="Unassembled WGS sequence"/>
</dbReference>
<evidence type="ECO:0000256" key="1">
    <source>
        <dbReference type="ARBA" id="ARBA00004370"/>
    </source>
</evidence>
<reference evidence="4 5" key="1">
    <citation type="submission" date="2017-07" db="EMBL/GenBank/DDBJ databases">
        <title>Paenibacillus herberti R33 genome sequencing and assembly.</title>
        <authorList>
            <person name="Su W."/>
        </authorList>
    </citation>
    <scope>NUCLEOTIDE SEQUENCE [LARGE SCALE GENOMIC DNA]</scope>
    <source>
        <strain evidence="4 5">R33</strain>
    </source>
</reference>
<evidence type="ECO:0000313" key="5">
    <source>
        <dbReference type="Proteomes" id="UP000215145"/>
    </source>
</evidence>
<keyword evidence="5" id="KW-1185">Reference proteome</keyword>
<comment type="caution">
    <text evidence="4">The sequence shown here is derived from an EMBL/GenBank/DDBJ whole genome shotgun (WGS) entry which is preliminary data.</text>
</comment>
<dbReference type="InterPro" id="IPR012338">
    <property type="entry name" value="Beta-lactam/transpept-like"/>
</dbReference>
<gene>
    <name evidence="4" type="ORF">CGZ75_05370</name>
</gene>
<dbReference type="InterPro" id="IPR001466">
    <property type="entry name" value="Beta-lactam-related"/>
</dbReference>
<organism evidence="4 5">
    <name type="scientific">Paenibacillus herberti</name>
    <dbReference type="NCBI Taxonomy" id="1619309"/>
    <lineage>
        <taxon>Bacteria</taxon>
        <taxon>Bacillati</taxon>
        <taxon>Bacillota</taxon>
        <taxon>Bacilli</taxon>
        <taxon>Bacillales</taxon>
        <taxon>Paenibacillaceae</taxon>
        <taxon>Paenibacillus</taxon>
    </lineage>
</organism>
<feature type="domain" description="Beta-lactamase-related" evidence="3">
    <location>
        <begin position="26"/>
        <end position="261"/>
    </location>
</feature>
<proteinExistence type="predicted"/>
<dbReference type="OrthoDB" id="9803467at2"/>
<protein>
    <submittedName>
        <fullName evidence="4">Penicillin-binding protein</fullName>
    </submittedName>
</protein>
<dbReference type="GO" id="GO:0016020">
    <property type="term" value="C:membrane"/>
    <property type="evidence" value="ECO:0007669"/>
    <property type="project" value="UniProtKB-SubCell"/>
</dbReference>
<sequence length="340" mass="38492">MKIDEIVNKHNCESKIPFSGAILFGTENESKFEQSYGFANRSDKIKNTTNTRFGMASGCKIYTAVAICQLVDKGLLEFDTLISDLGINLSKMDPRITVHHLLTHTSGISDYFDEEFMTDYESLWNITPMYNMTSTEHFLPMFQNLPMKFDPGTQFSYSNSGFITLGLIVEKVTGLSFIDYVQKHIFRVCEMNDSGYFRMDQLPERTAIGYVDINGHWKTTIYSIPVVGGPDGGAYTTVYDLAKFWNALMGNRLLSKQISEKVLYPHIKDSEFIHYGYGVWIVIMNNEIFKYFIMGSDPGVVMQSSFYPKLKAEVHILSNVSSGAGLIASKIDEEILKQPC</sequence>
<dbReference type="PANTHER" id="PTHR46825:SF11">
    <property type="entry name" value="PENICILLIN-BINDING PROTEIN 4"/>
    <property type="match status" value="1"/>
</dbReference>
<keyword evidence="2" id="KW-0472">Membrane</keyword>
<dbReference type="RefSeq" id="WP_089523218.1">
    <property type="nucleotide sequence ID" value="NZ_NMUQ01000001.1"/>
</dbReference>
<accession>A0A229P1K7</accession>
<comment type="subcellular location">
    <subcellularLocation>
        <location evidence="1">Membrane</location>
    </subcellularLocation>
</comment>
<dbReference type="PANTHER" id="PTHR46825">
    <property type="entry name" value="D-ALANYL-D-ALANINE-CARBOXYPEPTIDASE/ENDOPEPTIDASE AMPH"/>
    <property type="match status" value="1"/>
</dbReference>
<dbReference type="Gene3D" id="3.40.710.10">
    <property type="entry name" value="DD-peptidase/beta-lactamase superfamily"/>
    <property type="match status" value="1"/>
</dbReference>
<evidence type="ECO:0000259" key="3">
    <source>
        <dbReference type="Pfam" id="PF00144"/>
    </source>
</evidence>
<dbReference type="InterPro" id="IPR050491">
    <property type="entry name" value="AmpC-like"/>
</dbReference>
<dbReference type="Pfam" id="PF00144">
    <property type="entry name" value="Beta-lactamase"/>
    <property type="match status" value="1"/>
</dbReference>
<dbReference type="AlphaFoldDB" id="A0A229P1K7"/>
<evidence type="ECO:0000256" key="2">
    <source>
        <dbReference type="ARBA" id="ARBA00023136"/>
    </source>
</evidence>
<evidence type="ECO:0000313" key="4">
    <source>
        <dbReference type="EMBL" id="OXM16133.1"/>
    </source>
</evidence>
<dbReference type="EMBL" id="NMUQ01000001">
    <property type="protein sequence ID" value="OXM16133.1"/>
    <property type="molecule type" value="Genomic_DNA"/>
</dbReference>